<sequence length="104" mass="11850">MRSRPKEPRVPPDRRETLRHEIVSLLSGENMTAREISGQVGIGEKEVLEHLEHIKAALRSRLVVTPPCCLECGFSFRKRDRLGKPGRCPVCRSERIVDPSYTVE</sequence>
<protein>
    <submittedName>
        <fullName evidence="2">Transcriptional regulator containing an HTH domain fused to a Zn-ribbon-like protein</fullName>
    </submittedName>
</protein>
<evidence type="ECO:0000259" key="1">
    <source>
        <dbReference type="Pfam" id="PF21476"/>
    </source>
</evidence>
<accession>A0A6S6MA51</accession>
<dbReference type="InterPro" id="IPR036390">
    <property type="entry name" value="WH_DNA-bd_sf"/>
</dbReference>
<reference evidence="2 3" key="1">
    <citation type="submission" date="2020-06" db="EMBL/GenBank/DDBJ databases">
        <title>Interaction of electrochemicaly active bacteria, Geobacter bremensis R4 on different carbon anode.</title>
        <authorList>
            <person name="Meng L."/>
            <person name="Yoshida N."/>
        </authorList>
    </citation>
    <scope>NUCLEOTIDE SEQUENCE [LARGE SCALE GENOMIC DNA]</scope>
    <source>
        <strain evidence="2 3">R4</strain>
    </source>
</reference>
<dbReference type="InterPro" id="IPR049159">
    <property type="entry name" value="PF0610-like_wHTH_N"/>
</dbReference>
<proteinExistence type="predicted"/>
<dbReference type="KEGG" id="gbn:GEOBRER4_31510"/>
<dbReference type="Pfam" id="PF21476">
    <property type="entry name" value="PF0610-like_N"/>
    <property type="match status" value="1"/>
</dbReference>
<gene>
    <name evidence="2" type="ORF">GEOBRER4_n3290</name>
</gene>
<dbReference type="SUPFAM" id="SSF46785">
    <property type="entry name" value="Winged helix' DNA-binding domain"/>
    <property type="match status" value="1"/>
</dbReference>
<feature type="domain" description="PF0610-like winged HTH N-terminal" evidence="1">
    <location>
        <begin position="17"/>
        <end position="60"/>
    </location>
</feature>
<dbReference type="RefSeq" id="WP_185243143.1">
    <property type="nucleotide sequence ID" value="NZ_AP023213.1"/>
</dbReference>
<dbReference type="EMBL" id="AP023213">
    <property type="protein sequence ID" value="BCG48401.1"/>
    <property type="molecule type" value="Genomic_DNA"/>
</dbReference>
<dbReference type="PANTHER" id="PTHR40663">
    <property type="match status" value="1"/>
</dbReference>
<keyword evidence="3" id="KW-1185">Reference proteome</keyword>
<dbReference type="Proteomes" id="UP000515472">
    <property type="component" value="Chromosome"/>
</dbReference>
<dbReference type="InterPro" id="IPR038767">
    <property type="entry name" value="PF0610-like"/>
</dbReference>
<name>A0A6S6MA51_9BACT</name>
<dbReference type="AlphaFoldDB" id="A0A6S6MA51"/>
<evidence type="ECO:0000313" key="3">
    <source>
        <dbReference type="Proteomes" id="UP000515472"/>
    </source>
</evidence>
<organism evidence="2 3">
    <name type="scientific">Citrifermentans bremense</name>
    <dbReference type="NCBI Taxonomy" id="60035"/>
    <lineage>
        <taxon>Bacteria</taxon>
        <taxon>Pseudomonadati</taxon>
        <taxon>Thermodesulfobacteriota</taxon>
        <taxon>Desulfuromonadia</taxon>
        <taxon>Geobacterales</taxon>
        <taxon>Geobacteraceae</taxon>
        <taxon>Citrifermentans</taxon>
    </lineage>
</organism>
<evidence type="ECO:0000313" key="2">
    <source>
        <dbReference type="EMBL" id="BCG48401.1"/>
    </source>
</evidence>
<dbReference type="PANTHER" id="PTHR40663:SF2">
    <property type="entry name" value="TRANSCRIPTIONAL REGULATOR"/>
    <property type="match status" value="1"/>
</dbReference>